<accession>K6YRW2</accession>
<dbReference type="PROSITE" id="PS50828">
    <property type="entry name" value="SMR"/>
    <property type="match status" value="1"/>
</dbReference>
<dbReference type="AlphaFoldDB" id="K6YRW2"/>
<dbReference type="Gene3D" id="3.30.1370.110">
    <property type="match status" value="1"/>
</dbReference>
<gene>
    <name evidence="2" type="ORF">GARC_3935</name>
</gene>
<dbReference type="InterPro" id="IPR047688">
    <property type="entry name" value="Endonuc_SmrA"/>
</dbReference>
<evidence type="ECO:0000313" key="2">
    <source>
        <dbReference type="EMBL" id="GAC20887.1"/>
    </source>
</evidence>
<proteinExistence type="predicted"/>
<dbReference type="eggNOG" id="COG2840">
    <property type="taxonomic scope" value="Bacteria"/>
</dbReference>
<evidence type="ECO:0000313" key="3">
    <source>
        <dbReference type="Proteomes" id="UP000006327"/>
    </source>
</evidence>
<dbReference type="GO" id="GO:0004520">
    <property type="term" value="F:DNA endonuclease activity"/>
    <property type="evidence" value="ECO:0007669"/>
    <property type="project" value="TreeGrafter"/>
</dbReference>
<dbReference type="NCBIfam" id="NF033154">
    <property type="entry name" value="endonuc_SmrA"/>
    <property type="match status" value="1"/>
</dbReference>
<dbReference type="InterPro" id="IPR036063">
    <property type="entry name" value="Smr_dom_sf"/>
</dbReference>
<dbReference type="InterPro" id="IPR002625">
    <property type="entry name" value="Smr_dom"/>
</dbReference>
<dbReference type="SUPFAM" id="SSF160443">
    <property type="entry name" value="SMR domain-like"/>
    <property type="match status" value="1"/>
</dbReference>
<dbReference type="Proteomes" id="UP000006327">
    <property type="component" value="Unassembled WGS sequence"/>
</dbReference>
<feature type="domain" description="Smr" evidence="1">
    <location>
        <begin position="109"/>
        <end position="183"/>
    </location>
</feature>
<comment type="caution">
    <text evidence="2">The sequence shown here is derived from an EMBL/GenBank/DDBJ whole genome shotgun (WGS) entry which is preliminary data.</text>
</comment>
<name>K6YRW2_9ALTE</name>
<organism evidence="2 3">
    <name type="scientific">Paraglaciecola arctica BSs20135</name>
    <dbReference type="NCBI Taxonomy" id="493475"/>
    <lineage>
        <taxon>Bacteria</taxon>
        <taxon>Pseudomonadati</taxon>
        <taxon>Pseudomonadota</taxon>
        <taxon>Gammaproteobacteria</taxon>
        <taxon>Alteromonadales</taxon>
        <taxon>Alteromonadaceae</taxon>
        <taxon>Paraglaciecola</taxon>
    </lineage>
</organism>
<dbReference type="PANTHER" id="PTHR35562:SF2">
    <property type="entry name" value="DNA ENDONUCLEASE SMRA-RELATED"/>
    <property type="match status" value="1"/>
</dbReference>
<dbReference type="Pfam" id="PF01713">
    <property type="entry name" value="Smr"/>
    <property type="match status" value="1"/>
</dbReference>
<keyword evidence="3" id="KW-1185">Reference proteome</keyword>
<reference evidence="2 3" key="1">
    <citation type="journal article" date="2017" name="Antonie Van Leeuwenhoek">
        <title>Rhizobium rhizosphaerae sp. nov., a novel species isolated from rice rhizosphere.</title>
        <authorList>
            <person name="Zhao J.J."/>
            <person name="Zhang J."/>
            <person name="Zhang R.J."/>
            <person name="Zhang C.W."/>
            <person name="Yin H.Q."/>
            <person name="Zhang X.X."/>
        </authorList>
    </citation>
    <scope>NUCLEOTIDE SEQUENCE [LARGE SCALE GENOMIC DNA]</scope>
    <source>
        <strain evidence="2 3">BSs20135</strain>
    </source>
</reference>
<evidence type="ECO:0000259" key="1">
    <source>
        <dbReference type="PROSITE" id="PS50828"/>
    </source>
</evidence>
<dbReference type="PANTHER" id="PTHR35562">
    <property type="entry name" value="DNA ENDONUCLEASE SMRA-RELATED"/>
    <property type="match status" value="1"/>
</dbReference>
<dbReference type="RefSeq" id="WP_007623278.1">
    <property type="nucleotide sequence ID" value="NZ_BAEO01000056.1"/>
</dbReference>
<protein>
    <submittedName>
        <fullName evidence="2">Smr domain (Small MutS Related) containing protein</fullName>
    </submittedName>
</protein>
<sequence length="199" mass="23037">MEKMQSMEIFDEGLDEFLNELKDVKPIQQIDTVPTSHQKNTLAQQLKRQAIESTQNLTNNYLSVEKVEPVDPYDHISFKQDGVQQGVFKNLRLGKYKIDFVLNLQQNQFEQARTSLFNHIIDSHKKGDRTLLIKHGLGLHSQPFPALLKSYLHQWLQQMPEVIAYHTAQPKHGGNSAVYALLKKNQQAKANNRELHRQK</sequence>
<dbReference type="EMBL" id="BAEO01000056">
    <property type="protein sequence ID" value="GAC20887.1"/>
    <property type="molecule type" value="Genomic_DNA"/>
</dbReference>
<dbReference type="STRING" id="493475.GARC_3935"/>